<proteinExistence type="predicted"/>
<keyword evidence="3" id="KW-1185">Reference proteome</keyword>
<name>D8M760_BLAHO</name>
<dbReference type="GeneID" id="24920780"/>
<dbReference type="AlphaFoldDB" id="D8M760"/>
<sequence length="547" mass="61408">METLLGGKVETYTKKSDLRSSLCYYISIILVLLAFIFSCISLGFCSAEQIQNKMYSYEFPFFEDWAKFQPGMPVSIDWKGNAWPGAGTTIYRNVAEEPITYSMNNVKLRQLNHFMTLAVFDGGVAAFRGTFENFEVQMGKRDLPTVDGQIRRVSEVIALNRDTFVIVGSNELLPLTVLVTRPDSGPLTVSFQFGIPTPMGDVDNDKFPHLDALTNTTMAMIYERNHGLYTRKAEIKGTGNNAQISLGKETRVGNSYEFHKVAGMDANHFIIAATGRLFNSSFYYPAVTAVLCTINNDKIEVGEWKYLAWAMSHNYMDMDNFDNQNAIMVFSDALEHSIIAVMVHFNREDNDISFGSSRTIQNGGSVFYPEKIDMRILSPSTFAVFYEDQVIHRLCLVLCSVSSSRDISVASPTYVVSLTSGAFSYDLCESGMGDFVILENRVTDQNRVFMHYGVVLPRPFGIAQKSKNGKLMIQFAGMFKVPTKQRFTPGRAIYTNSKGELLEGRPFGMANRESGQFYEYGPDRSILSQNNLVGVAVTKNKIYMKFL</sequence>
<evidence type="ECO:0000313" key="2">
    <source>
        <dbReference type="EMBL" id="CBK23899.2"/>
    </source>
</evidence>
<dbReference type="InParanoid" id="D8M760"/>
<keyword evidence="1" id="KW-0472">Membrane</keyword>
<keyword evidence="1" id="KW-1133">Transmembrane helix</keyword>
<keyword evidence="1" id="KW-0812">Transmembrane</keyword>
<protein>
    <submittedName>
        <fullName evidence="2">Uncharacterized protein</fullName>
    </submittedName>
</protein>
<organism evidence="2">
    <name type="scientific">Blastocystis hominis</name>
    <dbReference type="NCBI Taxonomy" id="12968"/>
    <lineage>
        <taxon>Eukaryota</taxon>
        <taxon>Sar</taxon>
        <taxon>Stramenopiles</taxon>
        <taxon>Bigyra</taxon>
        <taxon>Opalozoa</taxon>
        <taxon>Opalinata</taxon>
        <taxon>Blastocystidae</taxon>
        <taxon>Blastocystis</taxon>
    </lineage>
</organism>
<dbReference type="RefSeq" id="XP_012897947.1">
    <property type="nucleotide sequence ID" value="XM_013042493.1"/>
</dbReference>
<evidence type="ECO:0000256" key="1">
    <source>
        <dbReference type="SAM" id="Phobius"/>
    </source>
</evidence>
<accession>D8M760</accession>
<reference evidence="2" key="1">
    <citation type="submission" date="2010-02" db="EMBL/GenBank/DDBJ databases">
        <title>Sequencing and annotation of the Blastocystis hominis genome.</title>
        <authorList>
            <person name="Wincker P."/>
        </authorList>
    </citation>
    <scope>NUCLEOTIDE SEQUENCE</scope>
    <source>
        <strain evidence="2">Singapore isolate B</strain>
    </source>
</reference>
<feature type="transmembrane region" description="Helical" evidence="1">
    <location>
        <begin position="22"/>
        <end position="44"/>
    </location>
</feature>
<dbReference type="EMBL" id="FN668672">
    <property type="protein sequence ID" value="CBK23899.2"/>
    <property type="molecule type" value="Genomic_DNA"/>
</dbReference>
<dbReference type="Proteomes" id="UP000008312">
    <property type="component" value="Unassembled WGS sequence"/>
</dbReference>
<dbReference type="OrthoDB" id="160470at2759"/>
<gene>
    <name evidence="2" type="ORF">GSBLH_T00003707001</name>
</gene>
<evidence type="ECO:0000313" key="3">
    <source>
        <dbReference type="Proteomes" id="UP000008312"/>
    </source>
</evidence>